<evidence type="ECO:0000259" key="3">
    <source>
        <dbReference type="Pfam" id="PF00561"/>
    </source>
</evidence>
<dbReference type="AlphaFoldDB" id="R7W9P7"/>
<proteinExistence type="inferred from homology"/>
<name>R7W9P7_AEGTA</name>
<dbReference type="Gene3D" id="3.40.50.1820">
    <property type="entry name" value="alpha/beta hydrolase"/>
    <property type="match status" value="2"/>
</dbReference>
<evidence type="ECO:0000256" key="1">
    <source>
        <dbReference type="ARBA" id="ARBA00022801"/>
    </source>
</evidence>
<feature type="domain" description="AB hydrolase-1" evidence="3">
    <location>
        <begin position="11"/>
        <end position="105"/>
    </location>
</feature>
<dbReference type="Pfam" id="PF00561">
    <property type="entry name" value="Abhydrolase_1"/>
    <property type="match status" value="1"/>
</dbReference>
<evidence type="ECO:0000256" key="2">
    <source>
        <dbReference type="ARBA" id="ARBA00038334"/>
    </source>
</evidence>
<dbReference type="InterPro" id="IPR000073">
    <property type="entry name" value="AB_hydrolase_1"/>
</dbReference>
<dbReference type="PANTHER" id="PTHR43329">
    <property type="entry name" value="EPOXIDE HYDROLASE"/>
    <property type="match status" value="1"/>
</dbReference>
<dbReference type="PRINTS" id="PR00111">
    <property type="entry name" value="ABHYDROLASE"/>
</dbReference>
<dbReference type="EnsemblPlants" id="EMT14639">
    <property type="protein sequence ID" value="EMT14639"/>
    <property type="gene ID" value="F775_19531"/>
</dbReference>
<dbReference type="InterPro" id="IPR000639">
    <property type="entry name" value="Epox_hydrolase-like"/>
</dbReference>
<dbReference type="SUPFAM" id="SSF53474">
    <property type="entry name" value="alpha/beta-Hydrolases"/>
    <property type="match status" value="1"/>
</dbReference>
<accession>R7W9P7</accession>
<organism evidence="4">
    <name type="scientific">Aegilops tauschii</name>
    <name type="common">Tausch's goatgrass</name>
    <name type="synonym">Aegilops squarrosa</name>
    <dbReference type="NCBI Taxonomy" id="37682"/>
    <lineage>
        <taxon>Eukaryota</taxon>
        <taxon>Viridiplantae</taxon>
        <taxon>Streptophyta</taxon>
        <taxon>Embryophyta</taxon>
        <taxon>Tracheophyta</taxon>
        <taxon>Spermatophyta</taxon>
        <taxon>Magnoliopsida</taxon>
        <taxon>Liliopsida</taxon>
        <taxon>Poales</taxon>
        <taxon>Poaceae</taxon>
        <taxon>BOP clade</taxon>
        <taxon>Pooideae</taxon>
        <taxon>Triticodae</taxon>
        <taxon>Triticeae</taxon>
        <taxon>Triticinae</taxon>
        <taxon>Aegilops</taxon>
    </lineage>
</organism>
<dbReference type="GO" id="GO:0016787">
    <property type="term" value="F:hydrolase activity"/>
    <property type="evidence" value="ECO:0007669"/>
    <property type="project" value="UniProtKB-KW"/>
</dbReference>
<protein>
    <recommendedName>
        <fullName evidence="3">AB hydrolase-1 domain-containing protein</fullName>
    </recommendedName>
</protein>
<comment type="similarity">
    <text evidence="2">Belongs to the AB hydrolase superfamily. Epoxide hydrolase family.</text>
</comment>
<dbReference type="PRINTS" id="PR00412">
    <property type="entry name" value="EPOXHYDRLASE"/>
</dbReference>
<reference evidence="4" key="1">
    <citation type="submission" date="2015-06" db="UniProtKB">
        <authorList>
            <consortium name="EnsemblPlants"/>
        </authorList>
    </citation>
    <scope>IDENTIFICATION</scope>
</reference>
<sequence>MASDGVITHRWYAWRHQLPALAAAGYRAVAPDMRGYGDSDAPSGGPDQYTALHVVGDLVALIDSLGEKQVFVVAHDWGALIAWSLCLFRPDRVKALVALSVAFNPRNPAVKPVDGFRALYGDDYYVCRFQLLFDLRTIKQSSTPRSICSGRLKCPGRRPGYWPITKIRPRLYFTLVKGTPVTQDYYSECQSPTKSVFMLVMKEPGAAEAEFRRLGTELVLRKFFAYRTPGPLFIPKSGWGSPDEEVPLPSWITEEDIKYYTTQFDKSGFTGGLNYYRALNKTWDLTSPWTEAKITVPTKFIVGDLDLTYNTAGAQDFINKGGFKKFVPLLDDVVIMKDVTHFINEEKPKEISAHIINFINKFN</sequence>
<evidence type="ECO:0000313" key="4">
    <source>
        <dbReference type="EnsemblPlants" id="EMT14639"/>
    </source>
</evidence>
<dbReference type="InterPro" id="IPR029058">
    <property type="entry name" value="AB_hydrolase_fold"/>
</dbReference>
<keyword evidence="1" id="KW-0378">Hydrolase</keyword>